<organism evidence="1 2">
    <name type="scientific">Anopheles farauti</name>
    <dbReference type="NCBI Taxonomy" id="69004"/>
    <lineage>
        <taxon>Eukaryota</taxon>
        <taxon>Metazoa</taxon>
        <taxon>Ecdysozoa</taxon>
        <taxon>Arthropoda</taxon>
        <taxon>Hexapoda</taxon>
        <taxon>Insecta</taxon>
        <taxon>Pterygota</taxon>
        <taxon>Neoptera</taxon>
        <taxon>Endopterygota</taxon>
        <taxon>Diptera</taxon>
        <taxon>Nematocera</taxon>
        <taxon>Culicoidea</taxon>
        <taxon>Culicidae</taxon>
        <taxon>Anophelinae</taxon>
        <taxon>Anopheles</taxon>
    </lineage>
</organism>
<evidence type="ECO:0000313" key="2">
    <source>
        <dbReference type="Proteomes" id="UP000075886"/>
    </source>
</evidence>
<sequence>MSGTYASIGEQEPMLVSEELLLREAAQSNAAAEVVLVLANVEQTTAAVEEIGIKGTIVGAWLGLATTTGLDFEFGAPELLVGAPEPPFGGEPTSTTVLMLAADDEDPEFCALFD</sequence>
<dbReference type="Proteomes" id="UP000075886">
    <property type="component" value="Unassembled WGS sequence"/>
</dbReference>
<accession>A0A182QRC1</accession>
<dbReference type="AlphaFoldDB" id="A0A182QRC1"/>
<dbReference type="EMBL" id="AXCN02002093">
    <property type="status" value="NOT_ANNOTATED_CDS"/>
    <property type="molecule type" value="Genomic_DNA"/>
</dbReference>
<reference evidence="1" key="2">
    <citation type="submission" date="2020-05" db="UniProtKB">
        <authorList>
            <consortium name="EnsemblMetazoa"/>
        </authorList>
    </citation>
    <scope>IDENTIFICATION</scope>
    <source>
        <strain evidence="1">FAR1</strain>
    </source>
</reference>
<dbReference type="EnsemblMetazoa" id="AFAF015328-RA">
    <property type="protein sequence ID" value="AFAF015328-PA"/>
    <property type="gene ID" value="AFAF015328"/>
</dbReference>
<evidence type="ECO:0000313" key="1">
    <source>
        <dbReference type="EnsemblMetazoa" id="AFAF015328-PA"/>
    </source>
</evidence>
<keyword evidence="2" id="KW-1185">Reference proteome</keyword>
<protein>
    <submittedName>
        <fullName evidence="1">Uncharacterized protein</fullName>
    </submittedName>
</protein>
<reference evidence="2" key="1">
    <citation type="submission" date="2014-01" db="EMBL/GenBank/DDBJ databases">
        <title>The Genome Sequence of Anopheles farauti FAR1 (V2).</title>
        <authorList>
            <consortium name="The Broad Institute Genomics Platform"/>
            <person name="Neafsey D.E."/>
            <person name="Besansky N."/>
            <person name="Howell P."/>
            <person name="Walton C."/>
            <person name="Young S.K."/>
            <person name="Zeng Q."/>
            <person name="Gargeya S."/>
            <person name="Fitzgerald M."/>
            <person name="Haas B."/>
            <person name="Abouelleil A."/>
            <person name="Allen A.W."/>
            <person name="Alvarado L."/>
            <person name="Arachchi H.M."/>
            <person name="Berlin A.M."/>
            <person name="Chapman S.B."/>
            <person name="Gainer-Dewar J."/>
            <person name="Goldberg J."/>
            <person name="Griggs A."/>
            <person name="Gujja S."/>
            <person name="Hansen M."/>
            <person name="Howarth C."/>
            <person name="Imamovic A."/>
            <person name="Ireland A."/>
            <person name="Larimer J."/>
            <person name="McCowan C."/>
            <person name="Murphy C."/>
            <person name="Pearson M."/>
            <person name="Poon T.W."/>
            <person name="Priest M."/>
            <person name="Roberts A."/>
            <person name="Saif S."/>
            <person name="Shea T."/>
            <person name="Sisk P."/>
            <person name="Sykes S."/>
            <person name="Wortman J."/>
            <person name="Nusbaum C."/>
            <person name="Birren B."/>
        </authorList>
    </citation>
    <scope>NUCLEOTIDE SEQUENCE [LARGE SCALE GENOMIC DNA]</scope>
    <source>
        <strain evidence="2">FAR1</strain>
    </source>
</reference>
<dbReference type="VEuPathDB" id="VectorBase:AFAF015328"/>
<proteinExistence type="predicted"/>
<name>A0A182QRC1_9DIPT</name>